<dbReference type="RefSeq" id="WP_209653581.1">
    <property type="nucleotide sequence ID" value="NZ_CP047357.1"/>
</dbReference>
<keyword evidence="4" id="KW-1185">Reference proteome</keyword>
<evidence type="ECO:0000313" key="4">
    <source>
        <dbReference type="Proteomes" id="UP001519305"/>
    </source>
</evidence>
<evidence type="ECO:0000259" key="2">
    <source>
        <dbReference type="Pfam" id="PF14594"/>
    </source>
</evidence>
<comment type="caution">
    <text evidence="3">The sequence shown here is derived from an EMBL/GenBank/DDBJ whole genome shotgun (WGS) entry which is preliminary data.</text>
</comment>
<dbReference type="InterPro" id="IPR029432">
    <property type="entry name" value="Gp28/Gp37-like_dom"/>
</dbReference>
<dbReference type="EMBL" id="JAGINY010000001">
    <property type="protein sequence ID" value="MBP2333039.1"/>
    <property type="molecule type" value="Genomic_DNA"/>
</dbReference>
<dbReference type="Pfam" id="PF14594">
    <property type="entry name" value="Sipho_Gp37"/>
    <property type="match status" value="1"/>
</dbReference>
<gene>
    <name evidence="3" type="ORF">JOF33_001738</name>
</gene>
<name>A0ABS4U962_9CORY</name>
<accession>A0ABS4U962</accession>
<organism evidence="3 4">
    <name type="scientific">Corynebacterium freneyi</name>
    <dbReference type="NCBI Taxonomy" id="134034"/>
    <lineage>
        <taxon>Bacteria</taxon>
        <taxon>Bacillati</taxon>
        <taxon>Actinomycetota</taxon>
        <taxon>Actinomycetes</taxon>
        <taxon>Mycobacteriales</taxon>
        <taxon>Corynebacteriaceae</taxon>
        <taxon>Corynebacterium</taxon>
    </lineage>
</organism>
<feature type="region of interest" description="Disordered" evidence="1">
    <location>
        <begin position="471"/>
        <end position="490"/>
    </location>
</feature>
<dbReference type="Proteomes" id="UP001519305">
    <property type="component" value="Unassembled WGS sequence"/>
</dbReference>
<reference evidence="3 4" key="1">
    <citation type="submission" date="2021-03" db="EMBL/GenBank/DDBJ databases">
        <title>Sequencing the genomes of 1000 actinobacteria strains.</title>
        <authorList>
            <person name="Klenk H.-P."/>
        </authorList>
    </citation>
    <scope>NUCLEOTIDE SEQUENCE [LARGE SCALE GENOMIC DNA]</scope>
    <source>
        <strain evidence="3 4">DSM 44506</strain>
    </source>
</reference>
<evidence type="ECO:0000256" key="1">
    <source>
        <dbReference type="SAM" id="MobiDB-lite"/>
    </source>
</evidence>
<sequence length="507" mass="55168">MVTMAPLDLDQAEAAMAASRLRVQPTTRIEVWTRDGFAGTIGMFETVQVKWSARGQASFTLQGRDPLAGIIRSCRKALVRVRIHQGDVHWDGRVWIARDSGVGADWRVTAECVGVEKILDGILTYPEPLVGEELLQVIRKSVYTGPVATGLLTLIALNVQRLWRPHRQWGIPITVIPINPLMDGSPWRTWALAMEPISQVAEEMLKDGQGWRLRVRQWLPGDEPPMRPWPYTKPRIVIDMVRAPWQHGVGGGYTILSSLAREMLGFVGDAVGWIGQGASRHISKRWDELINGKPVPAVIWQHGCAGVLDAEVDNAHPTSVAAVVGGTAPDWLNTLIEDGTAYAVTSLMAGMGVVMPGMGGIVGKAMTNRVGTYQRHTDWENLLAIGPEAIPETFQSTSAALTLSAAQAGQRALWEAAPTTYAKLTVRDGLPWTFGEDYDLGESCGWWHADGDLYVGPVTEVDLLVDRNEGAATSTSLGTPPAIPPGERARRTASGALTMVNALTLKY</sequence>
<protein>
    <recommendedName>
        <fullName evidence="2">Gp28/Gp37-like domain-containing protein</fullName>
    </recommendedName>
</protein>
<evidence type="ECO:0000313" key="3">
    <source>
        <dbReference type="EMBL" id="MBP2333039.1"/>
    </source>
</evidence>
<proteinExistence type="predicted"/>
<feature type="domain" description="Gp28/Gp37-like" evidence="2">
    <location>
        <begin position="47"/>
        <end position="478"/>
    </location>
</feature>